<name>A0ABW4YVL0_9HYPH</name>
<comment type="caution">
    <text evidence="1">The sequence shown here is derived from an EMBL/GenBank/DDBJ whole genome shotgun (WGS) entry which is preliminary data.</text>
</comment>
<protein>
    <submittedName>
        <fullName evidence="1">Uncharacterized protein</fullName>
    </submittedName>
</protein>
<gene>
    <name evidence="1" type="ORF">ACFSNC_07210</name>
</gene>
<accession>A0ABW4YVL0</accession>
<proteinExistence type="predicted"/>
<evidence type="ECO:0000313" key="1">
    <source>
        <dbReference type="EMBL" id="MFD2140179.1"/>
    </source>
</evidence>
<dbReference type="RefSeq" id="WP_213353155.1">
    <property type="nucleotide sequence ID" value="NZ_JAHBGB010000033.1"/>
</dbReference>
<dbReference type="EMBL" id="JBHUHD010000001">
    <property type="protein sequence ID" value="MFD2140179.1"/>
    <property type="molecule type" value="Genomic_DNA"/>
</dbReference>
<sequence>MDEMTADAHGWLIMGAGHRRAFDHFRQKDSRWLNINRINLVEDVEARFGMTEHLKRILFEM</sequence>
<keyword evidence="2" id="KW-1185">Reference proteome</keyword>
<evidence type="ECO:0000313" key="2">
    <source>
        <dbReference type="Proteomes" id="UP001597299"/>
    </source>
</evidence>
<dbReference type="Proteomes" id="UP001597299">
    <property type="component" value="Unassembled WGS sequence"/>
</dbReference>
<organism evidence="1 2">
    <name type="scientific">Ancylobacter oerskovii</name>
    <dbReference type="NCBI Taxonomy" id="459519"/>
    <lineage>
        <taxon>Bacteria</taxon>
        <taxon>Pseudomonadati</taxon>
        <taxon>Pseudomonadota</taxon>
        <taxon>Alphaproteobacteria</taxon>
        <taxon>Hyphomicrobiales</taxon>
        <taxon>Xanthobacteraceae</taxon>
        <taxon>Ancylobacter</taxon>
    </lineage>
</organism>
<reference evidence="2" key="1">
    <citation type="journal article" date="2019" name="Int. J. Syst. Evol. Microbiol.">
        <title>The Global Catalogue of Microorganisms (GCM) 10K type strain sequencing project: providing services to taxonomists for standard genome sequencing and annotation.</title>
        <authorList>
            <consortium name="The Broad Institute Genomics Platform"/>
            <consortium name="The Broad Institute Genome Sequencing Center for Infectious Disease"/>
            <person name="Wu L."/>
            <person name="Ma J."/>
        </authorList>
    </citation>
    <scope>NUCLEOTIDE SEQUENCE [LARGE SCALE GENOMIC DNA]</scope>
    <source>
        <strain evidence="2">CCM 7435</strain>
    </source>
</reference>